<evidence type="ECO:0000313" key="3">
    <source>
        <dbReference type="EMBL" id="KIC62594.1"/>
    </source>
</evidence>
<keyword evidence="4" id="KW-1185">Reference proteome</keyword>
<reference evidence="3 4" key="1">
    <citation type="submission" date="2014-12" db="EMBL/GenBank/DDBJ databases">
        <title>Genome sequencing of Chryseobacterium taiwanense TPW19.</title>
        <authorList>
            <person name="Tan P.W."/>
            <person name="Chan K.-G."/>
        </authorList>
    </citation>
    <scope>NUCLEOTIDE SEQUENCE [LARGE SCALE GENOMIC DNA]</scope>
    <source>
        <strain evidence="3 4">TPW19</strain>
    </source>
</reference>
<dbReference type="RefSeq" id="WP_039369706.1">
    <property type="nucleotide sequence ID" value="NZ_JWTA01000009.1"/>
</dbReference>
<dbReference type="InterPro" id="IPR007372">
    <property type="entry name" value="Lipid/polyisoprenoid-bd_YceI"/>
</dbReference>
<comment type="caution">
    <text evidence="3">The sequence shown here is derived from an EMBL/GenBank/DDBJ whole genome shotgun (WGS) entry which is preliminary data.</text>
</comment>
<protein>
    <recommendedName>
        <fullName evidence="2">Lipid/polyisoprenoid-binding YceI-like domain-containing protein</fullName>
    </recommendedName>
</protein>
<accession>A0A0B4CMS9</accession>
<dbReference type="SMART" id="SM00867">
    <property type="entry name" value="YceI"/>
    <property type="match status" value="1"/>
</dbReference>
<feature type="chain" id="PRO_5002100534" description="Lipid/polyisoprenoid-binding YceI-like domain-containing protein" evidence="1">
    <location>
        <begin position="22"/>
        <end position="189"/>
    </location>
</feature>
<dbReference type="EMBL" id="JWTA01000009">
    <property type="protein sequence ID" value="KIC62594.1"/>
    <property type="molecule type" value="Genomic_DNA"/>
</dbReference>
<feature type="domain" description="Lipid/polyisoprenoid-binding YceI-like" evidence="2">
    <location>
        <begin position="22"/>
        <end position="187"/>
    </location>
</feature>
<gene>
    <name evidence="3" type="ORF">RM51_12080</name>
</gene>
<dbReference type="Gene3D" id="2.40.128.110">
    <property type="entry name" value="Lipid/polyisoprenoid-binding, YceI-like"/>
    <property type="match status" value="1"/>
</dbReference>
<organism evidence="3 4">
    <name type="scientific">Chryseobacterium taiwanense</name>
    <dbReference type="NCBI Taxonomy" id="363331"/>
    <lineage>
        <taxon>Bacteria</taxon>
        <taxon>Pseudomonadati</taxon>
        <taxon>Bacteroidota</taxon>
        <taxon>Flavobacteriia</taxon>
        <taxon>Flavobacteriales</taxon>
        <taxon>Weeksellaceae</taxon>
        <taxon>Chryseobacterium group</taxon>
        <taxon>Chryseobacterium</taxon>
    </lineage>
</organism>
<dbReference type="PANTHER" id="PTHR34406">
    <property type="entry name" value="PROTEIN YCEI"/>
    <property type="match status" value="1"/>
</dbReference>
<sequence>MRKLFLTFVFALISIAGFAQTDWVVDPMHSSVNFNIKHMGISFIQGKFDKFDGKVSTAGNNLDKGAFDFVVFPATINTGVEKRDKHLMSADFFDVEKFSEIKFEGFTATKGKDNTYTLRGKLTIKDVTKEISVPATLGGVAKNQQGKEVLGFQSKFTINRLDYNIKYDPTGAGVAKDVEITVYFELIKQ</sequence>
<feature type="signal peptide" evidence="1">
    <location>
        <begin position="1"/>
        <end position="21"/>
    </location>
</feature>
<dbReference type="STRING" id="363331.RM51_12080"/>
<dbReference type="OrthoDB" id="9811006at2"/>
<dbReference type="SUPFAM" id="SSF101874">
    <property type="entry name" value="YceI-like"/>
    <property type="match status" value="1"/>
</dbReference>
<evidence type="ECO:0000256" key="1">
    <source>
        <dbReference type="SAM" id="SignalP"/>
    </source>
</evidence>
<evidence type="ECO:0000313" key="4">
    <source>
        <dbReference type="Proteomes" id="UP000031167"/>
    </source>
</evidence>
<dbReference type="Proteomes" id="UP000031167">
    <property type="component" value="Unassembled WGS sequence"/>
</dbReference>
<proteinExistence type="predicted"/>
<dbReference type="PANTHER" id="PTHR34406:SF1">
    <property type="entry name" value="PROTEIN YCEI"/>
    <property type="match status" value="1"/>
</dbReference>
<keyword evidence="1" id="KW-0732">Signal</keyword>
<name>A0A0B4CMS9_9FLAO</name>
<evidence type="ECO:0000259" key="2">
    <source>
        <dbReference type="SMART" id="SM00867"/>
    </source>
</evidence>
<dbReference type="InterPro" id="IPR036761">
    <property type="entry name" value="TTHA0802/YceI-like_sf"/>
</dbReference>
<dbReference type="AlphaFoldDB" id="A0A0B4CMS9"/>
<dbReference type="Pfam" id="PF04264">
    <property type="entry name" value="YceI"/>
    <property type="match status" value="1"/>
</dbReference>